<organism evidence="1 2">
    <name type="scientific">Photinus pyralis</name>
    <name type="common">Common eastern firefly</name>
    <name type="synonym">Lampyris pyralis</name>
    <dbReference type="NCBI Taxonomy" id="7054"/>
    <lineage>
        <taxon>Eukaryota</taxon>
        <taxon>Metazoa</taxon>
        <taxon>Ecdysozoa</taxon>
        <taxon>Arthropoda</taxon>
        <taxon>Hexapoda</taxon>
        <taxon>Insecta</taxon>
        <taxon>Pterygota</taxon>
        <taxon>Neoptera</taxon>
        <taxon>Endopterygota</taxon>
        <taxon>Coleoptera</taxon>
        <taxon>Polyphaga</taxon>
        <taxon>Elateriformia</taxon>
        <taxon>Elateroidea</taxon>
        <taxon>Lampyridae</taxon>
        <taxon>Lampyrinae</taxon>
        <taxon>Photinus</taxon>
    </lineage>
</organism>
<dbReference type="AlphaFoldDB" id="A0A5N4B2F2"/>
<reference evidence="1 2" key="1">
    <citation type="journal article" date="2018" name="Elife">
        <title>Firefly genomes illuminate parallel origins of bioluminescence in beetles.</title>
        <authorList>
            <person name="Fallon T.R."/>
            <person name="Lower S.E."/>
            <person name="Chang C.H."/>
            <person name="Bessho-Uehara M."/>
            <person name="Martin G.J."/>
            <person name="Bewick A.J."/>
            <person name="Behringer M."/>
            <person name="Debat H.J."/>
            <person name="Wong I."/>
            <person name="Day J.C."/>
            <person name="Suvorov A."/>
            <person name="Silva C.J."/>
            <person name="Stanger-Hall K.F."/>
            <person name="Hall D.W."/>
            <person name="Schmitz R.J."/>
            <person name="Nelson D.R."/>
            <person name="Lewis S.M."/>
            <person name="Shigenobu S."/>
            <person name="Bybee S.M."/>
            <person name="Larracuente A.M."/>
            <person name="Oba Y."/>
            <person name="Weng J.K."/>
        </authorList>
    </citation>
    <scope>NUCLEOTIDE SEQUENCE [LARGE SCALE GENOMIC DNA]</scope>
    <source>
        <strain evidence="1">1611_PpyrPB1</strain>
        <tissue evidence="1">Whole body</tissue>
    </source>
</reference>
<name>A0A5N4B2F2_PHOPY</name>
<evidence type="ECO:0000313" key="1">
    <source>
        <dbReference type="EMBL" id="KAB0803782.1"/>
    </source>
</evidence>
<comment type="caution">
    <text evidence="1">The sequence shown here is derived from an EMBL/GenBank/DDBJ whole genome shotgun (WGS) entry which is preliminary data.</text>
</comment>
<accession>A0A5N4B2F2</accession>
<dbReference type="EMBL" id="VVIM01000001">
    <property type="protein sequence ID" value="KAB0803782.1"/>
    <property type="molecule type" value="Genomic_DNA"/>
</dbReference>
<keyword evidence="2" id="KW-1185">Reference proteome</keyword>
<evidence type="ECO:0000313" key="2">
    <source>
        <dbReference type="Proteomes" id="UP000327044"/>
    </source>
</evidence>
<protein>
    <submittedName>
        <fullName evidence="1">Uncharacterized protein</fullName>
    </submittedName>
</protein>
<dbReference type="InParanoid" id="A0A5N4B2F2"/>
<proteinExistence type="predicted"/>
<sequence>MMPLLSANRPDKDPSCTQHVCGEEGEVSFRIRVAWPWLSFRCLKRSADSFTFNLCIIIIVECAAISNLHTKYFDSSISDMSRSRKSMHLKRLLIKEKENYVTPNKKVKSNCSTDHPKTEIFASPPGLANIHNLSTFEQLGDGITDESPNEHHLESIVPAEGVYYSEHSNDVENSNINECSAYASTLIEEDNLLHNLQIWALNEKGTNFY</sequence>
<gene>
    <name evidence="1" type="ORF">PPYR_00752</name>
</gene>
<dbReference type="Proteomes" id="UP000327044">
    <property type="component" value="Unassembled WGS sequence"/>
</dbReference>